<protein>
    <recommendedName>
        <fullName evidence="10">Fluoride ion transporter CrcB</fullName>
    </recommendedName>
</protein>
<sequence length="123" mass="12408">MARPPLLLVAVGGTIGAGLRWAVLEATPEAVFPWPVLVVNLVGCALLGALLGPGTPRSTRLLVGTGLCGGLTTFSTFAVEVARLLRADDASTAVAYMVASVVGGLAVAIAARATTGYRRTTAC</sequence>
<evidence type="ECO:0000313" key="9">
    <source>
        <dbReference type="EMBL" id="SUZ89955.1"/>
    </source>
</evidence>
<feature type="transmembrane region" description="Helical" evidence="8">
    <location>
        <begin position="93"/>
        <end position="111"/>
    </location>
</feature>
<proteinExistence type="inferred from homology"/>
<dbReference type="AlphaFoldDB" id="A0A381RDS9"/>
<keyword evidence="3 8" id="KW-0812">Transmembrane</keyword>
<comment type="catalytic activity">
    <reaction evidence="7">
        <text>fluoride(in) = fluoride(out)</text>
        <dbReference type="Rhea" id="RHEA:76159"/>
        <dbReference type="ChEBI" id="CHEBI:17051"/>
    </reaction>
    <physiologicalReaction direction="left-to-right" evidence="7">
        <dbReference type="Rhea" id="RHEA:76160"/>
    </physiologicalReaction>
</comment>
<dbReference type="PANTHER" id="PTHR28259">
    <property type="entry name" value="FLUORIDE EXPORT PROTEIN 1-RELATED"/>
    <property type="match status" value="1"/>
</dbReference>
<evidence type="ECO:0000256" key="7">
    <source>
        <dbReference type="ARBA" id="ARBA00035585"/>
    </source>
</evidence>
<dbReference type="PANTHER" id="PTHR28259:SF1">
    <property type="entry name" value="FLUORIDE EXPORT PROTEIN 1-RELATED"/>
    <property type="match status" value="1"/>
</dbReference>
<evidence type="ECO:0000256" key="6">
    <source>
        <dbReference type="ARBA" id="ARBA00035120"/>
    </source>
</evidence>
<dbReference type="EMBL" id="UINC01001853">
    <property type="protein sequence ID" value="SUZ89955.1"/>
    <property type="molecule type" value="Genomic_DNA"/>
</dbReference>
<name>A0A381RDS9_9ZZZZ</name>
<comment type="similarity">
    <text evidence="6">Belongs to the fluoride channel Fluc/FEX (TC 1.A.43) family.</text>
</comment>
<feature type="transmembrane region" description="Helical" evidence="8">
    <location>
        <begin position="61"/>
        <end position="81"/>
    </location>
</feature>
<comment type="subcellular location">
    <subcellularLocation>
        <location evidence="1">Cell membrane</location>
        <topology evidence="1">Multi-pass membrane protein</topology>
    </subcellularLocation>
</comment>
<evidence type="ECO:0000256" key="1">
    <source>
        <dbReference type="ARBA" id="ARBA00004651"/>
    </source>
</evidence>
<evidence type="ECO:0000256" key="3">
    <source>
        <dbReference type="ARBA" id="ARBA00022692"/>
    </source>
</evidence>
<gene>
    <name evidence="9" type="ORF">METZ01_LOCUS42809</name>
</gene>
<dbReference type="GO" id="GO:1903425">
    <property type="term" value="F:fluoride transmembrane transporter activity"/>
    <property type="evidence" value="ECO:0007669"/>
    <property type="project" value="TreeGrafter"/>
</dbReference>
<feature type="transmembrane region" description="Helical" evidence="8">
    <location>
        <begin position="32"/>
        <end position="52"/>
    </location>
</feature>
<evidence type="ECO:0000256" key="4">
    <source>
        <dbReference type="ARBA" id="ARBA00022989"/>
    </source>
</evidence>
<dbReference type="GO" id="GO:0005886">
    <property type="term" value="C:plasma membrane"/>
    <property type="evidence" value="ECO:0007669"/>
    <property type="project" value="UniProtKB-SubCell"/>
</dbReference>
<evidence type="ECO:0008006" key="10">
    <source>
        <dbReference type="Google" id="ProtNLM"/>
    </source>
</evidence>
<dbReference type="HAMAP" id="MF_00454">
    <property type="entry name" value="FluC"/>
    <property type="match status" value="1"/>
</dbReference>
<keyword evidence="2" id="KW-1003">Cell membrane</keyword>
<dbReference type="Pfam" id="PF02537">
    <property type="entry name" value="CRCB"/>
    <property type="match status" value="1"/>
</dbReference>
<dbReference type="InterPro" id="IPR003691">
    <property type="entry name" value="FluC"/>
</dbReference>
<reference evidence="9" key="1">
    <citation type="submission" date="2018-05" db="EMBL/GenBank/DDBJ databases">
        <authorList>
            <person name="Lanie J.A."/>
            <person name="Ng W.-L."/>
            <person name="Kazmierczak K.M."/>
            <person name="Andrzejewski T.M."/>
            <person name="Davidsen T.M."/>
            <person name="Wayne K.J."/>
            <person name="Tettelin H."/>
            <person name="Glass J.I."/>
            <person name="Rusch D."/>
            <person name="Podicherti R."/>
            <person name="Tsui H.-C.T."/>
            <person name="Winkler M.E."/>
        </authorList>
    </citation>
    <scope>NUCLEOTIDE SEQUENCE</scope>
</reference>
<keyword evidence="4 8" id="KW-1133">Transmembrane helix</keyword>
<evidence type="ECO:0000256" key="8">
    <source>
        <dbReference type="SAM" id="Phobius"/>
    </source>
</evidence>
<evidence type="ECO:0000256" key="2">
    <source>
        <dbReference type="ARBA" id="ARBA00022475"/>
    </source>
</evidence>
<accession>A0A381RDS9</accession>
<keyword evidence="5 8" id="KW-0472">Membrane</keyword>
<organism evidence="9">
    <name type="scientific">marine metagenome</name>
    <dbReference type="NCBI Taxonomy" id="408172"/>
    <lineage>
        <taxon>unclassified sequences</taxon>
        <taxon>metagenomes</taxon>
        <taxon>ecological metagenomes</taxon>
    </lineage>
</organism>
<evidence type="ECO:0000256" key="5">
    <source>
        <dbReference type="ARBA" id="ARBA00023136"/>
    </source>
</evidence>